<feature type="compositionally biased region" description="Basic and acidic residues" evidence="7">
    <location>
        <begin position="265"/>
        <end position="274"/>
    </location>
</feature>
<dbReference type="SMART" id="SM00249">
    <property type="entry name" value="PHD"/>
    <property type="match status" value="1"/>
</dbReference>
<keyword evidence="4" id="KW-0862">Zinc</keyword>
<sequence>MGNTQSSPQKGAAAGDTPNGQDDRRAAKRRRLDVDPTPPHALDDQLFHAREVGDIQHNLCVQVHRIIHKDSKRVSSACCDDPVKLRARCKVLLWHVSKNGEVLLHCNSQLCDIKSFKDPGGPLRMARIYLQRPFYIPKDCMRVNRDEDNSFDLGDVYRLCVEIEAAGPTYWPPIILTPSTEPAGRAQKANSLHWVFQAATSDLFTRRSTVKPDLLNLKVKKSPTSLSPTDHLIEVDARWTTAFEASAFRPLEQGVQPSITCHGDGPPKDAHDDVPNPQSDSPPGTPQKAPRSNMGTPVKGLKNGLLNGNAHEDDEIEEETTPNRSLRVRGTQTYNLKVLSDKAQGREKKRRKRREATATEEGTITYYLPSEQVSLDSYRCISCGQPHNTLPQLQAHLISQHAEYEYRTQNSGRGVEFDVLHRYESYVFGAEPFSLRQPTKAFDLDQYADGNVSILTNRFGPEDKLSQTARPRGRSRPPVFRPPQNKTKLIIPEIKSTVYDPISRATLEPGTEYKKPEPNDQWLIQWHRDALADFSDVPIDEREYMQEWDQFMLTKRISSDIYFPRAWLDFVKLNVDWLLSSKSRMVEFGKHFTYLLARSSLDHDTVQEALEYIAACRTKLAIRNGNNSNPSPAIKESPRGPHVRKSASGCQVCGMTVLGPRLLLCANTKCTKRLYHADCASETAKMNVEDPDWKCNQCHEAHKTGHA</sequence>
<dbReference type="Proteomes" id="UP000295083">
    <property type="component" value="Unassembled WGS sequence"/>
</dbReference>
<dbReference type="CDD" id="cd21552">
    <property type="entry name" value="VEFS-box_ctSUZ12-like"/>
    <property type="match status" value="1"/>
</dbReference>
<dbReference type="PROSITE" id="PS01359">
    <property type="entry name" value="ZF_PHD_1"/>
    <property type="match status" value="1"/>
</dbReference>
<name>A0A4R8Q7Z0_9PEZI</name>
<keyword evidence="5" id="KW-0805">Transcription regulation</keyword>
<keyword evidence="2" id="KW-0479">Metal-binding</keyword>
<feature type="region of interest" description="Disordered" evidence="7">
    <location>
        <begin position="250"/>
        <end position="358"/>
    </location>
</feature>
<keyword evidence="6" id="KW-0804">Transcription</keyword>
<evidence type="ECO:0000313" key="9">
    <source>
        <dbReference type="EMBL" id="TDZ34731.1"/>
    </source>
</evidence>
<evidence type="ECO:0000256" key="2">
    <source>
        <dbReference type="ARBA" id="ARBA00022723"/>
    </source>
</evidence>
<keyword evidence="3" id="KW-0863">Zinc-finger</keyword>
<evidence type="ECO:0000256" key="5">
    <source>
        <dbReference type="ARBA" id="ARBA00023015"/>
    </source>
</evidence>
<evidence type="ECO:0000256" key="7">
    <source>
        <dbReference type="SAM" id="MobiDB-lite"/>
    </source>
</evidence>
<dbReference type="Pfam" id="PF09733">
    <property type="entry name" value="VEFS-Box"/>
    <property type="match status" value="1"/>
</dbReference>
<reference evidence="9 10" key="1">
    <citation type="submission" date="2018-11" db="EMBL/GenBank/DDBJ databases">
        <title>Genome sequence and assembly of Colletotrichum spinosum.</title>
        <authorList>
            <person name="Gan P."/>
            <person name="Shirasu K."/>
        </authorList>
    </citation>
    <scope>NUCLEOTIDE SEQUENCE [LARGE SCALE GENOMIC DNA]</scope>
    <source>
        <strain evidence="9 10">CBS 515.97</strain>
    </source>
</reference>
<organism evidence="9 10">
    <name type="scientific">Colletotrichum spinosum</name>
    <dbReference type="NCBI Taxonomy" id="1347390"/>
    <lineage>
        <taxon>Eukaryota</taxon>
        <taxon>Fungi</taxon>
        <taxon>Dikarya</taxon>
        <taxon>Ascomycota</taxon>
        <taxon>Pezizomycotina</taxon>
        <taxon>Sordariomycetes</taxon>
        <taxon>Hypocreomycetidae</taxon>
        <taxon>Glomerellales</taxon>
        <taxon>Glomerellaceae</taxon>
        <taxon>Colletotrichum</taxon>
        <taxon>Colletotrichum orbiculare species complex</taxon>
    </lineage>
</organism>
<dbReference type="SUPFAM" id="SSF57903">
    <property type="entry name" value="FYVE/PHD zinc finger"/>
    <property type="match status" value="1"/>
</dbReference>
<evidence type="ECO:0000313" key="10">
    <source>
        <dbReference type="Proteomes" id="UP000295083"/>
    </source>
</evidence>
<feature type="region of interest" description="Disordered" evidence="7">
    <location>
        <begin position="461"/>
        <end position="484"/>
    </location>
</feature>
<evidence type="ECO:0000256" key="6">
    <source>
        <dbReference type="ARBA" id="ARBA00023163"/>
    </source>
</evidence>
<dbReference type="Gene3D" id="2.30.30.1150">
    <property type="match status" value="1"/>
</dbReference>
<comment type="similarity">
    <text evidence="1">Belongs to the VEFS (VRN2-EMF2-FIS2-SU(Z)12) family.</text>
</comment>
<dbReference type="InterPro" id="IPR001965">
    <property type="entry name" value="Znf_PHD"/>
</dbReference>
<dbReference type="InterPro" id="IPR011011">
    <property type="entry name" value="Znf_FYVE_PHD"/>
</dbReference>
<proteinExistence type="inferred from homology"/>
<evidence type="ECO:0000256" key="3">
    <source>
        <dbReference type="ARBA" id="ARBA00022771"/>
    </source>
</evidence>
<dbReference type="CDD" id="cd15489">
    <property type="entry name" value="PHD_SF"/>
    <property type="match status" value="1"/>
</dbReference>
<evidence type="ECO:0000256" key="1">
    <source>
        <dbReference type="ARBA" id="ARBA00007416"/>
    </source>
</evidence>
<dbReference type="GO" id="GO:0008270">
    <property type="term" value="F:zinc ion binding"/>
    <property type="evidence" value="ECO:0007669"/>
    <property type="project" value="UniProtKB-KW"/>
</dbReference>
<gene>
    <name evidence="9" type="ORF">C8035_v002642</name>
</gene>
<dbReference type="AlphaFoldDB" id="A0A4R8Q7Z0"/>
<dbReference type="EMBL" id="QAPG01000050">
    <property type="protein sequence ID" value="TDZ34731.1"/>
    <property type="molecule type" value="Genomic_DNA"/>
</dbReference>
<evidence type="ECO:0000259" key="8">
    <source>
        <dbReference type="SMART" id="SM00249"/>
    </source>
</evidence>
<accession>A0A4R8Q7Z0</accession>
<feature type="region of interest" description="Disordered" evidence="7">
    <location>
        <begin position="1"/>
        <end position="41"/>
    </location>
</feature>
<dbReference type="InterPro" id="IPR019786">
    <property type="entry name" value="Zinc_finger_PHD-type_CS"/>
</dbReference>
<comment type="caution">
    <text evidence="9">The sequence shown here is derived from an EMBL/GenBank/DDBJ whole genome shotgun (WGS) entry which is preliminary data.</text>
</comment>
<keyword evidence="10" id="KW-1185">Reference proteome</keyword>
<feature type="domain" description="Zinc finger PHD-type" evidence="8">
    <location>
        <begin position="649"/>
        <end position="699"/>
    </location>
</feature>
<evidence type="ECO:0000256" key="4">
    <source>
        <dbReference type="ARBA" id="ARBA00022833"/>
    </source>
</evidence>
<dbReference type="InterPro" id="IPR019135">
    <property type="entry name" value="Polycomb_protein_VEFS-Box"/>
</dbReference>
<protein>
    <recommendedName>
        <fullName evidence="8">Zinc finger PHD-type domain-containing protein</fullName>
    </recommendedName>
</protein>